<evidence type="ECO:0000256" key="6">
    <source>
        <dbReference type="ARBA" id="ARBA00022801"/>
    </source>
</evidence>
<evidence type="ECO:0000256" key="7">
    <source>
        <dbReference type="ARBA" id="ARBA00022837"/>
    </source>
</evidence>
<dbReference type="GO" id="GO:0003676">
    <property type="term" value="F:nucleic acid binding"/>
    <property type="evidence" value="ECO:0007669"/>
    <property type="project" value="InterPro"/>
</dbReference>
<dbReference type="NCBIfam" id="NF047694">
    <property type="entry name" value="TnucaseNucIStaph"/>
    <property type="match status" value="1"/>
</dbReference>
<dbReference type="PANTHER" id="PTHR12302">
    <property type="entry name" value="EBNA2 BINDING PROTEIN P100"/>
    <property type="match status" value="1"/>
</dbReference>
<gene>
    <name evidence="12" type="primary">nucH</name>
    <name evidence="12" type="ORF">NCTC7688_01724</name>
</gene>
<evidence type="ECO:0000313" key="13">
    <source>
        <dbReference type="Proteomes" id="UP000254707"/>
    </source>
</evidence>
<dbReference type="PANTHER" id="PTHR12302:SF3">
    <property type="entry name" value="SERINE_THREONINE-PROTEIN KINASE 31"/>
    <property type="match status" value="1"/>
</dbReference>
<dbReference type="AlphaFoldDB" id="A0A380HMR0"/>
<evidence type="ECO:0000256" key="8">
    <source>
        <dbReference type="ARBA" id="ARBA00030535"/>
    </source>
</evidence>
<dbReference type="Pfam" id="PF00565">
    <property type="entry name" value="SNase"/>
    <property type="match status" value="1"/>
</dbReference>
<comment type="cofactor">
    <cofactor evidence="1">
        <name>Ca(2+)</name>
        <dbReference type="ChEBI" id="CHEBI:29108"/>
    </cofactor>
</comment>
<reference evidence="12 13" key="1">
    <citation type="submission" date="2018-06" db="EMBL/GenBank/DDBJ databases">
        <authorList>
            <consortium name="Pathogen Informatics"/>
            <person name="Doyle S."/>
        </authorList>
    </citation>
    <scope>NUCLEOTIDE SEQUENCE [LARGE SCALE GENOMIC DNA]</scope>
    <source>
        <strain evidence="12 13">NCTC7688</strain>
    </source>
</reference>
<organism evidence="12 13">
    <name type="scientific">Staphylococcus saprophyticus</name>
    <dbReference type="NCBI Taxonomy" id="29385"/>
    <lineage>
        <taxon>Bacteria</taxon>
        <taxon>Bacillati</taxon>
        <taxon>Bacillota</taxon>
        <taxon>Bacilli</taxon>
        <taxon>Bacillales</taxon>
        <taxon>Staphylococcaceae</taxon>
        <taxon>Staphylococcus</taxon>
    </lineage>
</organism>
<evidence type="ECO:0000256" key="4">
    <source>
        <dbReference type="ARBA" id="ARBA00022722"/>
    </source>
</evidence>
<protein>
    <recommendedName>
        <fullName evidence="3">Thermonuclease</fullName>
        <ecNumber evidence="2">3.1.31.1</ecNumber>
    </recommendedName>
    <alternativeName>
        <fullName evidence="9">Micrococcal nuclease</fullName>
    </alternativeName>
    <alternativeName>
        <fullName evidence="8">Staphylococcal nuclease</fullName>
    </alternativeName>
</protein>
<keyword evidence="6 12" id="KW-0378">Hydrolase</keyword>
<dbReference type="Gene3D" id="2.40.50.90">
    <property type="match status" value="1"/>
</dbReference>
<keyword evidence="10" id="KW-1133">Transmembrane helix</keyword>
<dbReference type="EC" id="3.1.31.1" evidence="2"/>
<dbReference type="InterPro" id="IPR002071">
    <property type="entry name" value="Thermonucl_AS"/>
</dbReference>
<feature type="domain" description="TNase-like" evidence="11">
    <location>
        <begin position="61"/>
        <end position="193"/>
    </location>
</feature>
<feature type="transmembrane region" description="Helical" evidence="10">
    <location>
        <begin position="24"/>
        <end position="42"/>
    </location>
</feature>
<keyword evidence="10" id="KW-0812">Transmembrane</keyword>
<evidence type="ECO:0000256" key="1">
    <source>
        <dbReference type="ARBA" id="ARBA00001913"/>
    </source>
</evidence>
<dbReference type="SMART" id="SM00318">
    <property type="entry name" value="SNc"/>
    <property type="match status" value="1"/>
</dbReference>
<proteinExistence type="predicted"/>
<evidence type="ECO:0000313" key="12">
    <source>
        <dbReference type="EMBL" id="SUM83151.1"/>
    </source>
</evidence>
<dbReference type="InterPro" id="IPR016071">
    <property type="entry name" value="Staphylococal_nuclease_OB-fold"/>
</dbReference>
<evidence type="ECO:0000256" key="9">
    <source>
        <dbReference type="ARBA" id="ARBA00031238"/>
    </source>
</evidence>
<dbReference type="Proteomes" id="UP000254707">
    <property type="component" value="Unassembled WGS sequence"/>
</dbReference>
<keyword evidence="7" id="KW-0106">Calcium</keyword>
<accession>A0A380HMR0</accession>
<dbReference type="GO" id="GO:1990599">
    <property type="term" value="F:3' overhang single-stranded DNA endodeoxyribonuclease activity"/>
    <property type="evidence" value="ECO:0007669"/>
    <property type="project" value="UniProtKB-EC"/>
</dbReference>
<sequence length="193" mass="22180">MLFLYDNLEYLKEVGATMKSKKKMTSLVVIVVVLGVLAFQYINQTGPFQNNGADTSTGPQDSEKVHVSRVVDGDTFVAENDNNEQLKVRLIGVDTPETVKPNTPVQPYGKEASDYTKKHLTNKDVYLEYDKEKEDRYGRTLAYVWLDDKTMYNEQLVKQGLAREKYYSPNGKYREAFEKSEDIAKEKKLNIWS</sequence>
<keyword evidence="4" id="KW-0540">Nuclease</keyword>
<evidence type="ECO:0000256" key="10">
    <source>
        <dbReference type="SAM" id="Phobius"/>
    </source>
</evidence>
<name>A0A380HMR0_STASA</name>
<evidence type="ECO:0000256" key="5">
    <source>
        <dbReference type="ARBA" id="ARBA00022759"/>
    </source>
</evidence>
<evidence type="ECO:0000259" key="11">
    <source>
        <dbReference type="PROSITE" id="PS50830"/>
    </source>
</evidence>
<dbReference type="PROSITE" id="PS50830">
    <property type="entry name" value="TNASE_3"/>
    <property type="match status" value="1"/>
</dbReference>
<evidence type="ECO:0000256" key="2">
    <source>
        <dbReference type="ARBA" id="ARBA00011942"/>
    </source>
</evidence>
<evidence type="ECO:0000256" key="3">
    <source>
        <dbReference type="ARBA" id="ARBA00016676"/>
    </source>
</evidence>
<dbReference type="SUPFAM" id="SSF50199">
    <property type="entry name" value="Staphylococcal nuclease"/>
    <property type="match status" value="1"/>
</dbReference>
<dbReference type="EMBL" id="UHED01000001">
    <property type="protein sequence ID" value="SUM83151.1"/>
    <property type="molecule type" value="Genomic_DNA"/>
</dbReference>
<dbReference type="PROSITE" id="PS01284">
    <property type="entry name" value="TNASE_2"/>
    <property type="match status" value="1"/>
</dbReference>
<dbReference type="InterPro" id="IPR035437">
    <property type="entry name" value="SNase_OB-fold_sf"/>
</dbReference>
<keyword evidence="10" id="KW-0472">Membrane</keyword>
<keyword evidence="5" id="KW-0255">Endonuclease</keyword>
<dbReference type="CDD" id="cd00175">
    <property type="entry name" value="SNc"/>
    <property type="match status" value="1"/>
</dbReference>